<name>A0A172Q0D7_9CAUD</name>
<dbReference type="EMBL" id="KU935715">
    <property type="protein sequence ID" value="AND75316.1"/>
    <property type="molecule type" value="Genomic_DNA"/>
</dbReference>
<evidence type="ECO:0000313" key="2">
    <source>
        <dbReference type="Proteomes" id="UP000225947"/>
    </source>
</evidence>
<evidence type="ECO:0000313" key="1">
    <source>
        <dbReference type="EMBL" id="AND75316.1"/>
    </source>
</evidence>
<reference evidence="2" key="1">
    <citation type="submission" date="2016-03" db="EMBL/GenBank/DDBJ databases">
        <title>Characterization of Acinetobacter baumannii phage vB_AbaM_ME3.</title>
        <authorList>
            <person name="Buttimer C.T.H."/>
            <person name="Elbreki M."/>
            <person name="Coffey A."/>
        </authorList>
    </citation>
    <scope>NUCLEOTIDE SEQUENCE [LARGE SCALE GENOMIC DNA]</scope>
</reference>
<organism evidence="1 2">
    <name type="scientific">Acinetobacter phage vB_AbaM_ME3</name>
    <dbReference type="NCBI Taxonomy" id="1837876"/>
    <lineage>
        <taxon>Viruses</taxon>
        <taxon>Duplodnaviria</taxon>
        <taxon>Heunggongvirae</taxon>
        <taxon>Uroviricota</taxon>
        <taxon>Caudoviricetes</taxon>
        <taxon>Metrivirus</taxon>
        <taxon>Metrivirus ME3</taxon>
    </lineage>
</organism>
<proteinExistence type="predicted"/>
<accession>A0A172Q0D7</accession>
<gene>
    <name evidence="1" type="ORF">ME3_155</name>
</gene>
<dbReference type="Proteomes" id="UP000225947">
    <property type="component" value="Segment"/>
</dbReference>
<keyword evidence="2" id="KW-1185">Reference proteome</keyword>
<protein>
    <submittedName>
        <fullName evidence="1">Uncharacterized protein</fullName>
    </submittedName>
</protein>
<sequence length="99" mass="11283">MNQDVIDYLNKIDINNYDVSIKTSYLCEVPELPYDMQEAIPYKVISISNTRLLNITINAKNDNMVTIRSLASGVLTTRITPEISKIISKLLGNFKIEFK</sequence>